<dbReference type="RefSeq" id="WP_168037502.1">
    <property type="nucleotide sequence ID" value="NZ_JAATJH010000003.1"/>
</dbReference>
<keyword evidence="2" id="KW-1185">Reference proteome</keyword>
<name>A0ABX0XBU1_9BACT</name>
<protein>
    <submittedName>
        <fullName evidence="1">Uncharacterized protein</fullName>
    </submittedName>
</protein>
<evidence type="ECO:0000313" key="2">
    <source>
        <dbReference type="Proteomes" id="UP000770785"/>
    </source>
</evidence>
<comment type="caution">
    <text evidence="1">The sequence shown here is derived from an EMBL/GenBank/DDBJ whole genome shotgun (WGS) entry which is preliminary data.</text>
</comment>
<organism evidence="1 2">
    <name type="scientific">Neolewinella antarctica</name>
    <dbReference type="NCBI Taxonomy" id="442734"/>
    <lineage>
        <taxon>Bacteria</taxon>
        <taxon>Pseudomonadati</taxon>
        <taxon>Bacteroidota</taxon>
        <taxon>Saprospiria</taxon>
        <taxon>Saprospirales</taxon>
        <taxon>Lewinellaceae</taxon>
        <taxon>Neolewinella</taxon>
    </lineage>
</organism>
<evidence type="ECO:0000313" key="1">
    <source>
        <dbReference type="EMBL" id="NJC26738.1"/>
    </source>
</evidence>
<reference evidence="1 2" key="1">
    <citation type="submission" date="2020-03" db="EMBL/GenBank/DDBJ databases">
        <title>Genomic Encyclopedia of Type Strains, Phase IV (KMG-IV): sequencing the most valuable type-strain genomes for metagenomic binning, comparative biology and taxonomic classification.</title>
        <authorList>
            <person name="Goeker M."/>
        </authorList>
    </citation>
    <scope>NUCLEOTIDE SEQUENCE [LARGE SCALE GENOMIC DNA]</scope>
    <source>
        <strain evidence="1 2">DSM 105096</strain>
    </source>
</reference>
<dbReference type="Proteomes" id="UP000770785">
    <property type="component" value="Unassembled WGS sequence"/>
</dbReference>
<dbReference type="EMBL" id="JAATJH010000003">
    <property type="protein sequence ID" value="NJC26738.1"/>
    <property type="molecule type" value="Genomic_DNA"/>
</dbReference>
<sequence length="304" mass="35258">MNARRSGLIWLLLALPLGWLNAQRVDTIPPKPGTYQLRLFEVTYADTTLPVADAEPLTVTKRRYDRLLRRQQRKHYEGHWLVNGSLGIGLDNYGDYRNRTYTRSTTGEGGRNFILPSGEIIFTERYFGSYYNYDNQDITRSTGIYPRIGLARQSRWGGYFHATAGYYRSRVKLRGDPYDDLADNGIQTVVTSEEDVGTLEIGFQYTFLRRHRFRPYLGFSFFNTVYYHGEERQHVYDVQTRQRGIVSGFRSKEFFPLYPEFALTAGFQFEVTKRLSLGAQIFANEGFNIFIDAPVGVEARYTLK</sequence>
<proteinExistence type="predicted"/>
<accession>A0ABX0XBU1</accession>
<gene>
    <name evidence="1" type="ORF">GGR27_002248</name>
</gene>